<name>A0A2P2NEI9_RHIMU</name>
<protein>
    <submittedName>
        <fullName evidence="1">Uncharacterized protein</fullName>
    </submittedName>
</protein>
<organism evidence="1">
    <name type="scientific">Rhizophora mucronata</name>
    <name type="common">Asiatic mangrove</name>
    <dbReference type="NCBI Taxonomy" id="61149"/>
    <lineage>
        <taxon>Eukaryota</taxon>
        <taxon>Viridiplantae</taxon>
        <taxon>Streptophyta</taxon>
        <taxon>Embryophyta</taxon>
        <taxon>Tracheophyta</taxon>
        <taxon>Spermatophyta</taxon>
        <taxon>Magnoliopsida</taxon>
        <taxon>eudicotyledons</taxon>
        <taxon>Gunneridae</taxon>
        <taxon>Pentapetalae</taxon>
        <taxon>rosids</taxon>
        <taxon>fabids</taxon>
        <taxon>Malpighiales</taxon>
        <taxon>Rhizophoraceae</taxon>
        <taxon>Rhizophora</taxon>
    </lineage>
</organism>
<accession>A0A2P2NEI9</accession>
<dbReference type="AlphaFoldDB" id="A0A2P2NEI9"/>
<dbReference type="EMBL" id="GGEC01060403">
    <property type="protein sequence ID" value="MBX40887.1"/>
    <property type="molecule type" value="Transcribed_RNA"/>
</dbReference>
<evidence type="ECO:0000313" key="1">
    <source>
        <dbReference type="EMBL" id="MBX40887.1"/>
    </source>
</evidence>
<sequence>MDTLSKTTKMPLIMKHTIT</sequence>
<reference evidence="1" key="1">
    <citation type="submission" date="2018-02" db="EMBL/GenBank/DDBJ databases">
        <title>Rhizophora mucronata_Transcriptome.</title>
        <authorList>
            <person name="Meera S.P."/>
            <person name="Sreeshan A."/>
            <person name="Augustine A."/>
        </authorList>
    </citation>
    <scope>NUCLEOTIDE SEQUENCE</scope>
    <source>
        <tissue evidence="1">Leaf</tissue>
    </source>
</reference>
<proteinExistence type="predicted"/>